<reference evidence="2 3" key="1">
    <citation type="submission" date="2018-10" db="EMBL/GenBank/DDBJ databases">
        <title>An updated phylogeny of the Alphaproteobacteria reveals that the parasitic Rickettsiales and Holosporales have independent origins.</title>
        <authorList>
            <person name="Munoz-Gomez S.A."/>
            <person name="Hess S."/>
            <person name="Burger G."/>
            <person name="Lang B.F."/>
            <person name="Susko E."/>
            <person name="Slamovits C.H."/>
            <person name="Roger A.J."/>
        </authorList>
    </citation>
    <scope>NUCLEOTIDE SEQUENCE [LARGE SCALE GENOMIC DNA]</scope>
    <source>
        <strain evidence="2">HOLO01</strain>
    </source>
</reference>
<evidence type="ECO:0000313" key="2">
    <source>
        <dbReference type="EMBL" id="RZI46653.1"/>
    </source>
</evidence>
<evidence type="ECO:0000256" key="1">
    <source>
        <dbReference type="SAM" id="MobiDB-lite"/>
    </source>
</evidence>
<keyword evidence="3" id="KW-1185">Reference proteome</keyword>
<organism evidence="2 3">
    <name type="scientific">Candidatus Finniella inopinata</name>
    <dbReference type="NCBI Taxonomy" id="1696036"/>
    <lineage>
        <taxon>Bacteria</taxon>
        <taxon>Pseudomonadati</taxon>
        <taxon>Pseudomonadota</taxon>
        <taxon>Alphaproteobacteria</taxon>
        <taxon>Holosporales</taxon>
        <taxon>Candidatus Paracaedibacteraceae</taxon>
        <taxon>Candidatus Finniella</taxon>
    </lineage>
</organism>
<dbReference type="AlphaFoldDB" id="A0A4Q7DIK6"/>
<feature type="region of interest" description="Disordered" evidence="1">
    <location>
        <begin position="181"/>
        <end position="201"/>
    </location>
</feature>
<comment type="caution">
    <text evidence="2">The sequence shown here is derived from an EMBL/GenBank/DDBJ whole genome shotgun (WGS) entry which is preliminary data.</text>
</comment>
<protein>
    <recommendedName>
        <fullName evidence="4">DUF669 domain-containing protein</fullName>
    </recommendedName>
</protein>
<feature type="compositionally biased region" description="Polar residues" evidence="1">
    <location>
        <begin position="191"/>
        <end position="201"/>
    </location>
</feature>
<dbReference type="Proteomes" id="UP000293550">
    <property type="component" value="Unassembled WGS sequence"/>
</dbReference>
<gene>
    <name evidence="2" type="ORF">EQU50_03455</name>
</gene>
<evidence type="ECO:0008006" key="4">
    <source>
        <dbReference type="Google" id="ProtNLM"/>
    </source>
</evidence>
<dbReference type="RefSeq" id="WP_130153749.1">
    <property type="nucleotide sequence ID" value="NZ_SCFB01000004.1"/>
</dbReference>
<evidence type="ECO:0000313" key="3">
    <source>
        <dbReference type="Proteomes" id="UP000293550"/>
    </source>
</evidence>
<accession>A0A4Q7DIK6</accession>
<name>A0A4Q7DIK6_9PROT</name>
<sequence>MMTYNNTTNMSHTYNGLDHNGLDYNDAKPQGVFDVIPKGTVARVIMTIRPGGYDDPQRNYTGGWATLNPNTGSIYLSCEYSVLEQGEYYGQRIWGFIGLHSPKSDVWATMGRSMIRGILDSARGFSSKDESIGAKAARKIKGFGDLNGIEFVARIDVEKDKDTDELRNVIKAAVTKDQKDYAGHDSGYYAGTSSSTASWAR</sequence>
<dbReference type="OrthoDB" id="7837554at2"/>
<dbReference type="EMBL" id="SCFB01000004">
    <property type="protein sequence ID" value="RZI46653.1"/>
    <property type="molecule type" value="Genomic_DNA"/>
</dbReference>
<proteinExistence type="predicted"/>